<keyword evidence="6" id="KW-1185">Reference proteome</keyword>
<evidence type="ECO:0000256" key="2">
    <source>
        <dbReference type="ARBA" id="ARBA00022741"/>
    </source>
</evidence>
<dbReference type="PROSITE" id="PS00211">
    <property type="entry name" value="ABC_TRANSPORTER_1"/>
    <property type="match status" value="1"/>
</dbReference>
<dbReference type="InterPro" id="IPR017871">
    <property type="entry name" value="ABC_transporter-like_CS"/>
</dbReference>
<dbReference type="InterPro" id="IPR051782">
    <property type="entry name" value="ABC_Transporter_VariousFunc"/>
</dbReference>
<dbReference type="InterPro" id="IPR003593">
    <property type="entry name" value="AAA+_ATPase"/>
</dbReference>
<sequence length="229" mass="24064">MSAPAVLSARDLRCGYGATPVCGPVTTSVAPGEVLGIVGFNGAGKSTVVRTMIGRQPPLDGECRFRDLLVDDRAASFRAAVSCVFDEDAFFPSLTAAEHLELVARGHGVPEPVQAVRRELDAFGITAVADALPTELSSGQRRRLLLAAGFIRPAELLVLDEPEQRLDPVMRELMGDRIRARAAGGCAVVVVTHAPDLLLATASTCLVIADEVRRVPVAEGAALISGTRA</sequence>
<dbReference type="PANTHER" id="PTHR42939">
    <property type="entry name" value="ABC TRANSPORTER ATP-BINDING PROTEIN ALBC-RELATED"/>
    <property type="match status" value="1"/>
</dbReference>
<protein>
    <submittedName>
        <fullName evidence="5">ABC transporter ATP-binding protein</fullName>
    </submittedName>
</protein>
<dbReference type="SMART" id="SM00382">
    <property type="entry name" value="AAA"/>
    <property type="match status" value="1"/>
</dbReference>
<dbReference type="Proteomes" id="UP000597761">
    <property type="component" value="Unassembled WGS sequence"/>
</dbReference>
<evidence type="ECO:0000313" key="6">
    <source>
        <dbReference type="Proteomes" id="UP000597761"/>
    </source>
</evidence>
<gene>
    <name evidence="5" type="ORF">GCM10011512_16590</name>
</gene>
<evidence type="ECO:0000256" key="3">
    <source>
        <dbReference type="ARBA" id="ARBA00022840"/>
    </source>
</evidence>
<dbReference type="GO" id="GO:0005524">
    <property type="term" value="F:ATP binding"/>
    <property type="evidence" value="ECO:0007669"/>
    <property type="project" value="UniProtKB-KW"/>
</dbReference>
<evidence type="ECO:0000259" key="4">
    <source>
        <dbReference type="PROSITE" id="PS50893"/>
    </source>
</evidence>
<dbReference type="Gene3D" id="3.40.50.300">
    <property type="entry name" value="P-loop containing nucleotide triphosphate hydrolases"/>
    <property type="match status" value="1"/>
</dbReference>
<feature type="domain" description="ABC transporter" evidence="4">
    <location>
        <begin position="7"/>
        <end position="225"/>
    </location>
</feature>
<dbReference type="SUPFAM" id="SSF52540">
    <property type="entry name" value="P-loop containing nucleoside triphosphate hydrolases"/>
    <property type="match status" value="1"/>
</dbReference>
<proteinExistence type="predicted"/>
<dbReference type="Pfam" id="PF00005">
    <property type="entry name" value="ABC_tran"/>
    <property type="match status" value="1"/>
</dbReference>
<dbReference type="PROSITE" id="PS50893">
    <property type="entry name" value="ABC_TRANSPORTER_2"/>
    <property type="match status" value="1"/>
</dbReference>
<dbReference type="PANTHER" id="PTHR42939:SF1">
    <property type="entry name" value="ABC TRANSPORTER ATP-BINDING PROTEIN ALBC-RELATED"/>
    <property type="match status" value="1"/>
</dbReference>
<comment type="caution">
    <text evidence="5">The sequence shown here is derived from an EMBL/GenBank/DDBJ whole genome shotgun (WGS) entry which is preliminary data.</text>
</comment>
<evidence type="ECO:0000313" key="5">
    <source>
        <dbReference type="EMBL" id="GGC90344.1"/>
    </source>
</evidence>
<keyword evidence="2" id="KW-0547">Nucleotide-binding</keyword>
<organism evidence="5 6">
    <name type="scientific">Tersicoccus solisilvae</name>
    <dbReference type="NCBI Taxonomy" id="1882339"/>
    <lineage>
        <taxon>Bacteria</taxon>
        <taxon>Bacillati</taxon>
        <taxon>Actinomycetota</taxon>
        <taxon>Actinomycetes</taxon>
        <taxon>Micrococcales</taxon>
        <taxon>Micrococcaceae</taxon>
        <taxon>Tersicoccus</taxon>
    </lineage>
</organism>
<dbReference type="RefSeq" id="WP_188667875.1">
    <property type="nucleotide sequence ID" value="NZ_BMJI01000008.1"/>
</dbReference>
<keyword evidence="1" id="KW-0813">Transport</keyword>
<accession>A0ABQ1P3N7</accession>
<dbReference type="InterPro" id="IPR003439">
    <property type="entry name" value="ABC_transporter-like_ATP-bd"/>
</dbReference>
<reference evidence="6" key="1">
    <citation type="journal article" date="2019" name="Int. J. Syst. Evol. Microbiol.">
        <title>The Global Catalogue of Microorganisms (GCM) 10K type strain sequencing project: providing services to taxonomists for standard genome sequencing and annotation.</title>
        <authorList>
            <consortium name="The Broad Institute Genomics Platform"/>
            <consortium name="The Broad Institute Genome Sequencing Center for Infectious Disease"/>
            <person name="Wu L."/>
            <person name="Ma J."/>
        </authorList>
    </citation>
    <scope>NUCLEOTIDE SEQUENCE [LARGE SCALE GENOMIC DNA]</scope>
    <source>
        <strain evidence="6">CGMCC 1.15480</strain>
    </source>
</reference>
<name>A0ABQ1P3N7_9MICC</name>
<evidence type="ECO:0000256" key="1">
    <source>
        <dbReference type="ARBA" id="ARBA00022448"/>
    </source>
</evidence>
<dbReference type="EMBL" id="BMJI01000008">
    <property type="protein sequence ID" value="GGC90344.1"/>
    <property type="molecule type" value="Genomic_DNA"/>
</dbReference>
<keyword evidence="3 5" id="KW-0067">ATP-binding</keyword>
<dbReference type="InterPro" id="IPR027417">
    <property type="entry name" value="P-loop_NTPase"/>
</dbReference>